<protein>
    <submittedName>
        <fullName evidence="1">Uncharacterized protein</fullName>
    </submittedName>
</protein>
<organism evidence="1 2">
    <name type="scientific">Amphibalanus amphitrite</name>
    <name type="common">Striped barnacle</name>
    <name type="synonym">Balanus amphitrite</name>
    <dbReference type="NCBI Taxonomy" id="1232801"/>
    <lineage>
        <taxon>Eukaryota</taxon>
        <taxon>Metazoa</taxon>
        <taxon>Ecdysozoa</taxon>
        <taxon>Arthropoda</taxon>
        <taxon>Crustacea</taxon>
        <taxon>Multicrustacea</taxon>
        <taxon>Cirripedia</taxon>
        <taxon>Thoracica</taxon>
        <taxon>Thoracicalcarea</taxon>
        <taxon>Balanomorpha</taxon>
        <taxon>Balanoidea</taxon>
        <taxon>Balanidae</taxon>
        <taxon>Amphibalaninae</taxon>
        <taxon>Amphibalanus</taxon>
    </lineage>
</organism>
<reference evidence="1 2" key="1">
    <citation type="submission" date="2019-07" db="EMBL/GenBank/DDBJ databases">
        <title>Draft genome assembly of a fouling barnacle, Amphibalanus amphitrite (Darwin, 1854): The first reference genome for Thecostraca.</title>
        <authorList>
            <person name="Kim W."/>
        </authorList>
    </citation>
    <scope>NUCLEOTIDE SEQUENCE [LARGE SCALE GENOMIC DNA]</scope>
    <source>
        <strain evidence="1">SNU_AA5</strain>
        <tissue evidence="1">Soma without cirri and trophi</tissue>
    </source>
</reference>
<keyword evidence="2" id="KW-1185">Reference proteome</keyword>
<dbReference type="EMBL" id="VIIS01002179">
    <property type="protein sequence ID" value="KAF0287602.1"/>
    <property type="molecule type" value="Genomic_DNA"/>
</dbReference>
<dbReference type="Proteomes" id="UP000440578">
    <property type="component" value="Unassembled WGS sequence"/>
</dbReference>
<name>A0A6A4VB88_AMPAM</name>
<sequence length="137" mass="14842">MEDGSNSGAVGGAGGELDARFIPEFDGAGDVVQWDTRAQMPCEPRGASLAAILPLRLTGGAFAVWSQLPVADRDSDKAFAPDPFTAYDAFANRRLQYGESADVFLADLQSPEARFWYMTLSDMSCTRKPVQNKTTDQ</sequence>
<gene>
    <name evidence="1" type="ORF">FJT64_013989</name>
</gene>
<evidence type="ECO:0000313" key="2">
    <source>
        <dbReference type="Proteomes" id="UP000440578"/>
    </source>
</evidence>
<accession>A0A6A4VB88</accession>
<evidence type="ECO:0000313" key="1">
    <source>
        <dbReference type="EMBL" id="KAF0287602.1"/>
    </source>
</evidence>
<comment type="caution">
    <text evidence="1">The sequence shown here is derived from an EMBL/GenBank/DDBJ whole genome shotgun (WGS) entry which is preliminary data.</text>
</comment>
<proteinExistence type="predicted"/>
<dbReference type="AlphaFoldDB" id="A0A6A4VB88"/>